<organism evidence="21 22">
    <name type="scientific">Amazona collaria</name>
    <name type="common">yellow-billed parrot</name>
    <dbReference type="NCBI Taxonomy" id="241587"/>
    <lineage>
        <taxon>Eukaryota</taxon>
        <taxon>Metazoa</taxon>
        <taxon>Chordata</taxon>
        <taxon>Craniata</taxon>
        <taxon>Vertebrata</taxon>
        <taxon>Euteleostomi</taxon>
        <taxon>Archelosauria</taxon>
        <taxon>Archosauria</taxon>
        <taxon>Dinosauria</taxon>
        <taxon>Saurischia</taxon>
        <taxon>Theropoda</taxon>
        <taxon>Coelurosauria</taxon>
        <taxon>Aves</taxon>
        <taxon>Neognathae</taxon>
        <taxon>Neoaves</taxon>
        <taxon>Telluraves</taxon>
        <taxon>Australaves</taxon>
        <taxon>Psittaciformes</taxon>
        <taxon>Psittacidae</taxon>
        <taxon>Amazona</taxon>
    </lineage>
</organism>
<keyword evidence="10 17" id="KW-0175">Coiled coil</keyword>
<evidence type="ECO:0000256" key="18">
    <source>
        <dbReference type="SAM" id="MobiDB-lite"/>
    </source>
</evidence>
<feature type="region of interest" description="Disordered" evidence="18">
    <location>
        <begin position="458"/>
        <end position="488"/>
    </location>
</feature>
<evidence type="ECO:0000313" key="21">
    <source>
        <dbReference type="Ensembl" id="ENSACOP00000015657.1"/>
    </source>
</evidence>
<dbReference type="PROSITE" id="PS50238">
    <property type="entry name" value="RHOGAP"/>
    <property type="match status" value="1"/>
</dbReference>
<keyword evidence="22" id="KW-1185">Reference proteome</keyword>
<feature type="compositionally biased region" description="Polar residues" evidence="18">
    <location>
        <begin position="359"/>
        <end position="373"/>
    </location>
</feature>
<dbReference type="Proteomes" id="UP000694522">
    <property type="component" value="Unplaced"/>
</dbReference>
<name>A0A8B9G038_9PSIT</name>
<feature type="compositionally biased region" description="Polar residues" evidence="18">
    <location>
        <begin position="386"/>
        <end position="406"/>
    </location>
</feature>
<feature type="compositionally biased region" description="Polar residues" evidence="18">
    <location>
        <begin position="467"/>
        <end position="480"/>
    </location>
</feature>
<dbReference type="FunFam" id="2.30.29.30:FF:000286">
    <property type="entry name" value="PH-protein kinase domain containing protein"/>
    <property type="match status" value="1"/>
</dbReference>
<comment type="subcellular location">
    <subcellularLocation>
        <location evidence="2">Cell junction</location>
    </subcellularLocation>
    <subcellularLocation>
        <location evidence="3">Cell projection</location>
    </subcellularLocation>
    <subcellularLocation>
        <location evidence="1">Cytoplasm</location>
        <location evidence="1">Cytoskeleton</location>
    </subcellularLocation>
</comment>
<evidence type="ECO:0000313" key="22">
    <source>
        <dbReference type="Proteomes" id="UP000694522"/>
    </source>
</evidence>
<dbReference type="CDD" id="cd04390">
    <property type="entry name" value="RhoGAP_ARHGAP22_24_25"/>
    <property type="match status" value="1"/>
</dbReference>
<dbReference type="GO" id="GO:0030154">
    <property type="term" value="P:cell differentiation"/>
    <property type="evidence" value="ECO:0007669"/>
    <property type="project" value="UniProtKB-KW"/>
</dbReference>
<dbReference type="GO" id="GO:0007165">
    <property type="term" value="P:signal transduction"/>
    <property type="evidence" value="ECO:0007669"/>
    <property type="project" value="InterPro"/>
</dbReference>
<sequence length="624" mass="70571">MGEQVGPPPRPSSPNPQERVLKCGWLKKQRSIMKNWQQRWFVLRGDQLFYYKDEEETKPQGLILLQGNQVNELPPNPDEPGKHLFEIAPGRTAFPCAFLLMANSQNEMEDWVKAIRRVIWAPFGIFGQRLEDTVQYERKYGQRLAPLLVEQCVDFIRERGLTEEGLFRMPGQANLVKDLQDSFDCGEKPLFDSNTDVHTVASLLKLYLRELPEPVIPFAKYEDFLSCGQLLSKDEGEGTQELVKQVKNLPQANYNLLKYICKFLDEVQAHSSINKMSVQNLATVFGPNILRPKMEDPVTMMEGTSLVQHLMTVLISEQGRIFAVPQADMPGSQLEIRPVRQRSTVEWISEEDGEDSRSENNIPSPADLPSSNAVALETTPGPVVKNTPSDHSGKLTQPATSPSKRVQTLPPWKYSFRQQGARSVSPKLGSSSLDIPNLSSSGNWLMNGLYSLRGHRRTASGERVKDSCSSQRLSTYDNVPSSSLSLSTDSSALSSLKTEWITQDSLFQACSSSSEQSNPAAASRDSVQCSRALQSLVAELKTELSKQRTEYETSIKRIEETSADLRKQVVRLEEELDQERKKYTMLEIKLRNSERAREDAEKRNHLLQKEMEEFFSTKTYSKIN</sequence>
<evidence type="ECO:0000256" key="7">
    <source>
        <dbReference type="ARBA" id="ARBA00022553"/>
    </source>
</evidence>
<evidence type="ECO:0000256" key="10">
    <source>
        <dbReference type="ARBA" id="ARBA00023054"/>
    </source>
</evidence>
<dbReference type="SUPFAM" id="SSF48350">
    <property type="entry name" value="GTPase activation domain, GAP"/>
    <property type="match status" value="1"/>
</dbReference>
<evidence type="ECO:0000256" key="2">
    <source>
        <dbReference type="ARBA" id="ARBA00004282"/>
    </source>
</evidence>
<dbReference type="InterPro" id="IPR001849">
    <property type="entry name" value="PH_domain"/>
</dbReference>
<evidence type="ECO:0000256" key="5">
    <source>
        <dbReference type="ARBA" id="ARBA00022473"/>
    </source>
</evidence>
<feature type="domain" description="PH" evidence="19">
    <location>
        <begin position="19"/>
        <end position="120"/>
    </location>
</feature>
<dbReference type="GO" id="GO:0042995">
    <property type="term" value="C:cell projection"/>
    <property type="evidence" value="ECO:0007669"/>
    <property type="project" value="UniProtKB-SubCell"/>
</dbReference>
<evidence type="ECO:0000256" key="16">
    <source>
        <dbReference type="ARBA" id="ARBA00083366"/>
    </source>
</evidence>
<evidence type="ECO:0000256" key="15">
    <source>
        <dbReference type="ARBA" id="ARBA00070253"/>
    </source>
</evidence>
<evidence type="ECO:0000256" key="11">
    <source>
        <dbReference type="ARBA" id="ARBA00023212"/>
    </source>
</evidence>
<feature type="domain" description="Rho-GAP" evidence="20">
    <location>
        <begin position="128"/>
        <end position="322"/>
    </location>
</feature>
<evidence type="ECO:0000256" key="9">
    <source>
        <dbReference type="ARBA" id="ARBA00022949"/>
    </source>
</evidence>
<protein>
    <recommendedName>
        <fullName evidence="15">Rho GTPase-activating protein 24</fullName>
    </recommendedName>
    <alternativeName>
        <fullName evidence="16">Rho-type GTPase-activating protein 24</fullName>
    </alternativeName>
</protein>
<keyword evidence="8" id="KW-0221">Differentiation</keyword>
<evidence type="ECO:0000256" key="17">
    <source>
        <dbReference type="SAM" id="Coils"/>
    </source>
</evidence>
<dbReference type="Pfam" id="PF00169">
    <property type="entry name" value="PH"/>
    <property type="match status" value="1"/>
</dbReference>
<comment type="subunit">
    <text evidence="14">Interacts with FLNA.</text>
</comment>
<dbReference type="PANTHER" id="PTHR15228">
    <property type="entry name" value="SPERMATHECAL PHYSIOLOGY VARIANT"/>
    <property type="match status" value="1"/>
</dbReference>
<reference evidence="21" key="1">
    <citation type="submission" date="2025-08" db="UniProtKB">
        <authorList>
            <consortium name="Ensembl"/>
        </authorList>
    </citation>
    <scope>IDENTIFICATION</scope>
</reference>
<dbReference type="Gene3D" id="2.30.29.30">
    <property type="entry name" value="Pleckstrin-homology domain (PH domain)/Phosphotyrosine-binding domain (PTB)"/>
    <property type="match status" value="1"/>
</dbReference>
<dbReference type="GO" id="GO:0005925">
    <property type="term" value="C:focal adhesion"/>
    <property type="evidence" value="ECO:0007669"/>
    <property type="project" value="TreeGrafter"/>
</dbReference>
<dbReference type="FunFam" id="1.10.555.10:FF:000015">
    <property type="entry name" value="rho GTPase-activating protein 25 isoform X1"/>
    <property type="match status" value="1"/>
</dbReference>
<dbReference type="Ensembl" id="ENSACOT00000016215.1">
    <property type="protein sequence ID" value="ENSACOP00000015657.1"/>
    <property type="gene ID" value="ENSACOG00000010918.1"/>
</dbReference>
<keyword evidence="4" id="KW-0343">GTPase activation</keyword>
<dbReference type="GO" id="GO:0051056">
    <property type="term" value="P:regulation of small GTPase mediated signal transduction"/>
    <property type="evidence" value="ECO:0007669"/>
    <property type="project" value="UniProtKB-ARBA"/>
</dbReference>
<dbReference type="InterPro" id="IPR051025">
    <property type="entry name" value="RhoGAP"/>
</dbReference>
<evidence type="ECO:0000256" key="8">
    <source>
        <dbReference type="ARBA" id="ARBA00022782"/>
    </source>
</evidence>
<dbReference type="SUPFAM" id="SSF50729">
    <property type="entry name" value="PH domain-like"/>
    <property type="match status" value="1"/>
</dbReference>
<evidence type="ECO:0000256" key="1">
    <source>
        <dbReference type="ARBA" id="ARBA00004245"/>
    </source>
</evidence>
<dbReference type="SMART" id="SM00233">
    <property type="entry name" value="PH"/>
    <property type="match status" value="1"/>
</dbReference>
<evidence type="ECO:0000256" key="4">
    <source>
        <dbReference type="ARBA" id="ARBA00022468"/>
    </source>
</evidence>
<accession>A0A8B9G038</accession>
<keyword evidence="12" id="KW-0966">Cell projection</keyword>
<dbReference type="PROSITE" id="PS50003">
    <property type="entry name" value="PH_DOMAIN"/>
    <property type="match status" value="1"/>
</dbReference>
<proteinExistence type="predicted"/>
<keyword evidence="7" id="KW-0597">Phosphoprotein</keyword>
<evidence type="ECO:0000256" key="6">
    <source>
        <dbReference type="ARBA" id="ARBA00022490"/>
    </source>
</evidence>
<evidence type="ECO:0000256" key="12">
    <source>
        <dbReference type="ARBA" id="ARBA00023273"/>
    </source>
</evidence>
<dbReference type="InterPro" id="IPR008936">
    <property type="entry name" value="Rho_GTPase_activation_prot"/>
</dbReference>
<feature type="region of interest" description="Disordered" evidence="18">
    <location>
        <begin position="348"/>
        <end position="407"/>
    </location>
</feature>
<dbReference type="InterPro" id="IPR011993">
    <property type="entry name" value="PH-like_dom_sf"/>
</dbReference>
<dbReference type="GO" id="GO:0005856">
    <property type="term" value="C:cytoskeleton"/>
    <property type="evidence" value="ECO:0007669"/>
    <property type="project" value="UniProtKB-SubCell"/>
</dbReference>
<dbReference type="Pfam" id="PF00620">
    <property type="entry name" value="RhoGAP"/>
    <property type="match status" value="1"/>
</dbReference>
<keyword evidence="9" id="KW-0965">Cell junction</keyword>
<dbReference type="InterPro" id="IPR000198">
    <property type="entry name" value="RhoGAP_dom"/>
</dbReference>
<evidence type="ECO:0000256" key="13">
    <source>
        <dbReference type="ARBA" id="ARBA00058502"/>
    </source>
</evidence>
<evidence type="ECO:0000259" key="19">
    <source>
        <dbReference type="PROSITE" id="PS50003"/>
    </source>
</evidence>
<dbReference type="AlphaFoldDB" id="A0A8B9G038"/>
<dbReference type="PANTHER" id="PTHR15228:SF22">
    <property type="entry name" value="RHO GTPASE-ACTIVATING PROTEIN 22"/>
    <property type="match status" value="1"/>
</dbReference>
<feature type="coiled-coil region" evidence="17">
    <location>
        <begin position="530"/>
        <end position="617"/>
    </location>
</feature>
<dbReference type="GO" id="GO:0005096">
    <property type="term" value="F:GTPase activator activity"/>
    <property type="evidence" value="ECO:0007669"/>
    <property type="project" value="UniProtKB-KW"/>
</dbReference>
<keyword evidence="5" id="KW-0217">Developmental protein</keyword>
<keyword evidence="6" id="KW-0963">Cytoplasm</keyword>
<comment type="function">
    <text evidence="13">Rho GTPase-activating protein involved in cell polarity, cell morphology and cytoskeletal organization. Acts as a GTPase activator for the Rac-type GTPase by converting it to an inactive GDP-bound state. Controls actin remodeling by inactivating Rac downstream of Rho leading to suppress leading edge protrusion and promotes cell retraction to achieve cellular polarity. Able to suppress RAC1 and CDC42 activity in vitro. Overexpression induces cell rounding with partial or complete disruption of actin stress fibers and formation of membrane ruffles, lamellipodia, and filopodia. Isoform 2 is a vascular cell-specific GAP involved in modulation of angiogenesis.</text>
</comment>
<dbReference type="SMART" id="SM00324">
    <property type="entry name" value="RhoGAP"/>
    <property type="match status" value="1"/>
</dbReference>
<evidence type="ECO:0000256" key="14">
    <source>
        <dbReference type="ARBA" id="ARBA00066033"/>
    </source>
</evidence>
<dbReference type="Gene3D" id="1.10.555.10">
    <property type="entry name" value="Rho GTPase activation protein"/>
    <property type="match status" value="1"/>
</dbReference>
<reference evidence="21" key="2">
    <citation type="submission" date="2025-09" db="UniProtKB">
        <authorList>
            <consortium name="Ensembl"/>
        </authorList>
    </citation>
    <scope>IDENTIFICATION</scope>
</reference>
<evidence type="ECO:0000256" key="3">
    <source>
        <dbReference type="ARBA" id="ARBA00004316"/>
    </source>
</evidence>
<evidence type="ECO:0000259" key="20">
    <source>
        <dbReference type="PROSITE" id="PS50238"/>
    </source>
</evidence>
<keyword evidence="11" id="KW-0206">Cytoskeleton</keyword>